<organism evidence="2 3">
    <name type="scientific">Nitrosococcus halophilus (strain Nc4)</name>
    <dbReference type="NCBI Taxonomy" id="472759"/>
    <lineage>
        <taxon>Bacteria</taxon>
        <taxon>Pseudomonadati</taxon>
        <taxon>Pseudomonadota</taxon>
        <taxon>Gammaproteobacteria</taxon>
        <taxon>Chromatiales</taxon>
        <taxon>Chromatiaceae</taxon>
        <taxon>Nitrosococcus</taxon>
    </lineage>
</organism>
<dbReference type="AlphaFoldDB" id="D5C1L3"/>
<dbReference type="RefSeq" id="WP_013032535.1">
    <property type="nucleotide sequence ID" value="NC_013960.1"/>
</dbReference>
<reference evidence="3" key="1">
    <citation type="submission" date="2010-04" db="EMBL/GenBank/DDBJ databases">
        <title>Complete genome sequence of Nitrosococcus halophilus Nc4, a salt-adapted, aerobic obligate ammonia-oxidizing sulfur purple bacterium.</title>
        <authorList>
            <consortium name="US DOE Joint Genome Institute"/>
            <person name="Campbell M.A."/>
            <person name="Malfatti S.A."/>
            <person name="Chain P.S.G."/>
            <person name="Heidelberg J.F."/>
            <person name="Ward B.B."/>
            <person name="Klotz M.G."/>
        </authorList>
    </citation>
    <scope>NUCLEOTIDE SEQUENCE [LARGE SCALE GENOMIC DNA]</scope>
    <source>
        <strain evidence="3">Nc4</strain>
    </source>
</reference>
<dbReference type="EMBL" id="CP001798">
    <property type="protein sequence ID" value="ADE14646.1"/>
    <property type="molecule type" value="Genomic_DNA"/>
</dbReference>
<keyword evidence="3" id="KW-1185">Reference proteome</keyword>
<dbReference type="KEGG" id="nhl:Nhal_1503"/>
<feature type="region of interest" description="Disordered" evidence="1">
    <location>
        <begin position="85"/>
        <end position="131"/>
    </location>
</feature>
<name>D5C1L3_NITHN</name>
<sequence length="131" mass="15248">MKEKRLWYGYLDAGQKSTLVVLDHSLQTGNEQTVYLFNLARGKFLEYQRQIVEPKLRELNPEQTTATKQLKTAYTKARRNFKPHDNRVVQFPARGSSTKETAAQEPLEELTEFMGNDGEGFTENEDWFDKN</sequence>
<dbReference type="OrthoDB" id="5796313at2"/>
<dbReference type="HOGENOM" id="CLU_1925370_0_0_6"/>
<feature type="compositionally biased region" description="Acidic residues" evidence="1">
    <location>
        <begin position="120"/>
        <end position="131"/>
    </location>
</feature>
<accession>D5C1L3</accession>
<protein>
    <submittedName>
        <fullName evidence="2">Uncharacterized protein</fullName>
    </submittedName>
</protein>
<proteinExistence type="predicted"/>
<evidence type="ECO:0000256" key="1">
    <source>
        <dbReference type="SAM" id="MobiDB-lite"/>
    </source>
</evidence>
<evidence type="ECO:0000313" key="3">
    <source>
        <dbReference type="Proteomes" id="UP000001844"/>
    </source>
</evidence>
<gene>
    <name evidence="2" type="ordered locus">Nhal_1503</name>
</gene>
<evidence type="ECO:0000313" key="2">
    <source>
        <dbReference type="EMBL" id="ADE14646.1"/>
    </source>
</evidence>
<dbReference type="Proteomes" id="UP000001844">
    <property type="component" value="Chromosome"/>
</dbReference>